<evidence type="ECO:0000256" key="4">
    <source>
        <dbReference type="ARBA" id="ARBA00013124"/>
    </source>
</evidence>
<reference evidence="10 11" key="1">
    <citation type="journal article" date="2014" name="Genome Announc.">
        <title>Draft Genome Sequence of Petroleum Oil-Degrading Marine Bacterium Pseudomonas taeanensis Strain MS-3, Isolated from a Crude Oil-Contaminated Seashore.</title>
        <authorList>
            <person name="Lee S.Y."/>
            <person name="Kim S.H."/>
            <person name="Lee D.G."/>
            <person name="Shin S."/>
            <person name="Yun S.H."/>
            <person name="Choi C.W."/>
            <person name="Chung Y.H."/>
            <person name="Choi J.S."/>
            <person name="Kahng H.Y."/>
            <person name="Kim S.I."/>
        </authorList>
    </citation>
    <scope>NUCLEOTIDE SEQUENCE [LARGE SCALE GENOMIC DNA]</scope>
    <source>
        <strain evidence="10 11">MS-3</strain>
    </source>
</reference>
<dbReference type="GO" id="GO:0019679">
    <property type="term" value="P:propionate metabolic process, methylcitrate cycle"/>
    <property type="evidence" value="ECO:0007669"/>
    <property type="project" value="InterPro"/>
</dbReference>
<dbReference type="NCBIfam" id="TIGR02330">
    <property type="entry name" value="prpD"/>
    <property type="match status" value="1"/>
</dbReference>
<evidence type="ECO:0000313" key="11">
    <source>
        <dbReference type="Proteomes" id="UP000030063"/>
    </source>
</evidence>
<dbReference type="STRING" id="1395571.TMS3_0113835"/>
<keyword evidence="11" id="KW-1185">Reference proteome</keyword>
<dbReference type="PANTHER" id="PTHR16943:SF8">
    <property type="entry name" value="2-METHYLCITRATE DEHYDRATASE"/>
    <property type="match status" value="1"/>
</dbReference>
<dbReference type="OrthoDB" id="9797528at2"/>
<keyword evidence="7 10" id="KW-0456">Lyase</keyword>
<evidence type="ECO:0000256" key="1">
    <source>
        <dbReference type="ARBA" id="ARBA00000096"/>
    </source>
</evidence>
<dbReference type="InterPro" id="IPR036148">
    <property type="entry name" value="MmgE/PrpD_sf"/>
</dbReference>
<dbReference type="NCBIfam" id="NF006943">
    <property type="entry name" value="PRK09425.1"/>
    <property type="match status" value="1"/>
</dbReference>
<evidence type="ECO:0000259" key="9">
    <source>
        <dbReference type="Pfam" id="PF19305"/>
    </source>
</evidence>
<dbReference type="Pfam" id="PF03972">
    <property type="entry name" value="MmgE_PrpD_N"/>
    <property type="match status" value="1"/>
</dbReference>
<comment type="pathway">
    <text evidence="2">Organic acid metabolism; propanoate degradation.</text>
</comment>
<dbReference type="InterPro" id="IPR042188">
    <property type="entry name" value="MmgE/PrpD_sf_2"/>
</dbReference>
<evidence type="ECO:0000256" key="2">
    <source>
        <dbReference type="ARBA" id="ARBA00005026"/>
    </source>
</evidence>
<dbReference type="GO" id="GO:0006099">
    <property type="term" value="P:tricarboxylic acid cycle"/>
    <property type="evidence" value="ECO:0007669"/>
    <property type="project" value="UniProtKB-KW"/>
</dbReference>
<evidence type="ECO:0000256" key="6">
    <source>
        <dbReference type="ARBA" id="ARBA00022532"/>
    </source>
</evidence>
<comment type="similarity">
    <text evidence="3">Belongs to the PrpD family.</text>
</comment>
<dbReference type="Gene3D" id="1.10.4100.10">
    <property type="entry name" value="2-methylcitrate dehydratase PrpD"/>
    <property type="match status" value="1"/>
</dbReference>
<dbReference type="RefSeq" id="WP_025165802.1">
    <property type="nucleotide sequence ID" value="NZ_AWSQ01000003.1"/>
</dbReference>
<dbReference type="eggNOG" id="COG2079">
    <property type="taxonomic scope" value="Bacteria"/>
</dbReference>
<evidence type="ECO:0000256" key="3">
    <source>
        <dbReference type="ARBA" id="ARBA00006174"/>
    </source>
</evidence>
<evidence type="ECO:0000313" key="10">
    <source>
        <dbReference type="EMBL" id="KFX69493.1"/>
    </source>
</evidence>
<accession>A0A0A1YKL4</accession>
<comment type="catalytic activity">
    <reaction evidence="1">
        <text>(2S,3S)-2-methylcitrate = 2-methyl-cis-aconitate + H2O</text>
        <dbReference type="Rhea" id="RHEA:17725"/>
        <dbReference type="ChEBI" id="CHEBI:15377"/>
        <dbReference type="ChEBI" id="CHEBI:57872"/>
        <dbReference type="ChEBI" id="CHEBI:58853"/>
        <dbReference type="EC" id="4.2.1.79"/>
    </reaction>
</comment>
<evidence type="ECO:0000259" key="8">
    <source>
        <dbReference type="Pfam" id="PF03972"/>
    </source>
</evidence>
<dbReference type="EMBL" id="AWSQ01000003">
    <property type="protein sequence ID" value="KFX69493.1"/>
    <property type="molecule type" value="Genomic_DNA"/>
</dbReference>
<dbReference type="PANTHER" id="PTHR16943">
    <property type="entry name" value="2-METHYLCITRATE DEHYDRATASE-RELATED"/>
    <property type="match status" value="1"/>
</dbReference>
<dbReference type="AlphaFoldDB" id="A0A0A1YKL4"/>
<dbReference type="InterPro" id="IPR012705">
    <property type="entry name" value="2Me_IsoCit_deHydtase_PrpD"/>
</dbReference>
<feature type="domain" description="MmgE/PrpD C-terminal" evidence="9">
    <location>
        <begin position="300"/>
        <end position="476"/>
    </location>
</feature>
<dbReference type="InterPro" id="IPR045337">
    <property type="entry name" value="MmgE_PrpD_C"/>
</dbReference>
<evidence type="ECO:0000256" key="5">
    <source>
        <dbReference type="ARBA" id="ARBA00017240"/>
    </source>
</evidence>
<name>A0A0A1YKL4_9PSED</name>
<gene>
    <name evidence="10" type="primary">prpD</name>
    <name evidence="10" type="synonym">mmgE</name>
    <name evidence="10" type="ORF">TMS3_0113835</name>
</gene>
<evidence type="ECO:0000256" key="7">
    <source>
        <dbReference type="ARBA" id="ARBA00023239"/>
    </source>
</evidence>
<dbReference type="Pfam" id="PF19305">
    <property type="entry name" value="MmgE_PrpD_C"/>
    <property type="match status" value="1"/>
</dbReference>
<feature type="domain" description="MmgE/PrpD N-terminal" evidence="8">
    <location>
        <begin position="18"/>
        <end position="268"/>
    </location>
</feature>
<dbReference type="Gene3D" id="3.30.1330.120">
    <property type="entry name" value="2-methylcitrate dehydratase PrpD"/>
    <property type="match status" value="1"/>
</dbReference>
<dbReference type="InterPro" id="IPR005656">
    <property type="entry name" value="MmgE_PrpD"/>
</dbReference>
<comment type="caution">
    <text evidence="10">The sequence shown here is derived from an EMBL/GenBank/DDBJ whole genome shotgun (WGS) entry which is preliminary data.</text>
</comment>
<dbReference type="GO" id="GO:0047547">
    <property type="term" value="F:2-methylcitrate dehydratase activity"/>
    <property type="evidence" value="ECO:0007669"/>
    <property type="project" value="UniProtKB-EC"/>
</dbReference>
<dbReference type="SUPFAM" id="SSF103378">
    <property type="entry name" value="2-methylcitrate dehydratase PrpD"/>
    <property type="match status" value="1"/>
</dbReference>
<dbReference type="EC" id="4.2.1.79" evidence="4"/>
<proteinExistence type="inferred from homology"/>
<organism evidence="10 11">
    <name type="scientific">Pseudomonas taeanensis MS-3</name>
    <dbReference type="NCBI Taxonomy" id="1395571"/>
    <lineage>
        <taxon>Bacteria</taxon>
        <taxon>Pseudomonadati</taxon>
        <taxon>Pseudomonadota</taxon>
        <taxon>Gammaproteobacteria</taxon>
        <taxon>Pseudomonadales</taxon>
        <taxon>Pseudomonadaceae</taxon>
        <taxon>Pseudomonas</taxon>
    </lineage>
</organism>
<dbReference type="InterPro" id="IPR045336">
    <property type="entry name" value="MmgE_PrpD_N"/>
</dbReference>
<dbReference type="InterPro" id="IPR042183">
    <property type="entry name" value="MmgE/PrpD_sf_1"/>
</dbReference>
<dbReference type="UniPathway" id="UPA00946"/>
<dbReference type="Proteomes" id="UP000030063">
    <property type="component" value="Unassembled WGS sequence"/>
</dbReference>
<dbReference type="GO" id="GO:0051537">
    <property type="term" value="F:2 iron, 2 sulfur cluster binding"/>
    <property type="evidence" value="ECO:0007669"/>
    <property type="project" value="InterPro"/>
</dbReference>
<keyword evidence="6" id="KW-0816">Tricarboxylic acid cycle</keyword>
<sequence length="494" mass="54890">MSATFDLNDRPDYDQVIQSIADYVLNYRIESAEALSTACYCLMDSLGCGLLALRFPECSKHLGPIVEGTVVPNGARVPGTSFCLDPLKAAWDIGCLIRWLDYNDTWLAAEWGHPSDNLGGILAVADHLSQKRVAQGEAPLRMRVVLEAMIMAHEIQGVFALANSFNRVGLDHVILVKLASTAVTAKLMGASREQLLSAISHAFVDGQALRTYRHAPNAGSRKSWAAGDASSRGVRLADIAMRGEMGIPGVLTVSQWGFYDVLFSHTNKDLAIKPEDQRQFSFPQGFGSYVMENVLFKISFPAEFHAQTACEAAVRLHPQVKERLHEVDKIVITTQESAIRIISKVGKLANPADRDHCLQYMVAVPLAFGSLVAEQYGDDYHAAHPIIDELREKMEVVEDSRYSREYLEADKRSIANAIQVFFKDGSSTEQVAVEYPIGHRRRRAEGIPLLEDKFKASLATRFSDQRSAEIFALCKDQVRLQATPVNRFMDMWVI</sequence>
<protein>
    <recommendedName>
        <fullName evidence="5">2-methylcitrate dehydratase</fullName>
        <ecNumber evidence="4">4.2.1.79</ecNumber>
    </recommendedName>
</protein>